<sequence>MHARTTLTRPVNLVDFPAPDRGPGAFHVVDATMFWSPRGGGVKSYLRAKNGFLQREESIRHTVVVPGAIAAASPQVPGLPLPFSSGYRFPLARNASARVLRALKPDVIEVGDPYQMAWSALDAGQASGVPVCAFFHSNILEMAQRLAGKHARQAAAIYVRKLYPHFDRVFAPSAHLVSQLHDLGVSRAVLQPLGVDTTVFHPQPADGSWRARHNIPPDAVVLLYVGRFAPEKNLPLLADAVERLGAPYLLVAIGDGPVTPRGSRVRVLPYEAGREALARAYADADAFVHAGDQETFGLAVLEALACGLPVVGAKRAGVGDLVVDAVGITVPPGSAEAFARAIVSLRQRNPDALAKAARAHALSYDWRNVFPPLIQHYRQLAHGPERIFDIAPDRFDAAGAQPVHRHS</sequence>
<dbReference type="KEGG" id="pacr:FXN63_05365"/>
<dbReference type="PANTHER" id="PTHR45947:SF3">
    <property type="entry name" value="SULFOQUINOVOSYL TRANSFERASE SQD2"/>
    <property type="match status" value="1"/>
</dbReference>
<dbReference type="InterPro" id="IPR028098">
    <property type="entry name" value="Glyco_trans_4-like_N"/>
</dbReference>
<evidence type="ECO:0000259" key="2">
    <source>
        <dbReference type="Pfam" id="PF13439"/>
    </source>
</evidence>
<dbReference type="PANTHER" id="PTHR45947">
    <property type="entry name" value="SULFOQUINOVOSYL TRANSFERASE SQD2"/>
    <property type="match status" value="1"/>
</dbReference>
<dbReference type="OrthoDB" id="433681at2"/>
<evidence type="ECO:0000259" key="1">
    <source>
        <dbReference type="Pfam" id="PF00534"/>
    </source>
</evidence>
<dbReference type="Proteomes" id="UP000325161">
    <property type="component" value="Chromosome"/>
</dbReference>
<dbReference type="Gene3D" id="3.40.50.2000">
    <property type="entry name" value="Glycogen Phosphorylase B"/>
    <property type="match status" value="2"/>
</dbReference>
<protein>
    <submittedName>
        <fullName evidence="3">Glycosyltransferase family 1 protein</fullName>
    </submittedName>
</protein>
<dbReference type="EMBL" id="CP043046">
    <property type="protein sequence ID" value="QEI05334.1"/>
    <property type="molecule type" value="Genomic_DNA"/>
</dbReference>
<evidence type="ECO:0000313" key="4">
    <source>
        <dbReference type="Proteomes" id="UP000325161"/>
    </source>
</evidence>
<feature type="domain" description="Glycosyl transferase family 1" evidence="1">
    <location>
        <begin position="209"/>
        <end position="349"/>
    </location>
</feature>
<accession>A0A5C0AUI2</accession>
<evidence type="ECO:0000313" key="3">
    <source>
        <dbReference type="EMBL" id="QEI05334.1"/>
    </source>
</evidence>
<feature type="domain" description="Glycosyltransferase subfamily 4-like N-terminal" evidence="2">
    <location>
        <begin position="57"/>
        <end position="198"/>
    </location>
</feature>
<organism evidence="3 4">
    <name type="scientific">Pigmentiphaga aceris</name>
    <dbReference type="NCBI Taxonomy" id="1940612"/>
    <lineage>
        <taxon>Bacteria</taxon>
        <taxon>Pseudomonadati</taxon>
        <taxon>Pseudomonadota</taxon>
        <taxon>Betaproteobacteria</taxon>
        <taxon>Burkholderiales</taxon>
        <taxon>Alcaligenaceae</taxon>
        <taxon>Pigmentiphaga</taxon>
    </lineage>
</organism>
<dbReference type="Pfam" id="PF00534">
    <property type="entry name" value="Glycos_transf_1"/>
    <property type="match status" value="1"/>
</dbReference>
<dbReference type="AlphaFoldDB" id="A0A5C0AUI2"/>
<dbReference type="InterPro" id="IPR050194">
    <property type="entry name" value="Glycosyltransferase_grp1"/>
</dbReference>
<dbReference type="SUPFAM" id="SSF53756">
    <property type="entry name" value="UDP-Glycosyltransferase/glycogen phosphorylase"/>
    <property type="match status" value="1"/>
</dbReference>
<dbReference type="InterPro" id="IPR001296">
    <property type="entry name" value="Glyco_trans_1"/>
</dbReference>
<gene>
    <name evidence="3" type="ORF">FXN63_05365</name>
</gene>
<proteinExistence type="predicted"/>
<reference evidence="3 4" key="1">
    <citation type="submission" date="2019-08" db="EMBL/GenBank/DDBJ databases">
        <title>Amphibian skin-associated Pigmentiphaga: genome sequence and occurrence across geography and hosts.</title>
        <authorList>
            <person name="Bletz M.C."/>
            <person name="Bunk B."/>
            <person name="Sproeer C."/>
            <person name="Biwer P."/>
            <person name="Reiter S."/>
            <person name="Rabemananjara F.C.E."/>
            <person name="Schulz S."/>
            <person name="Overmann J."/>
            <person name="Vences M."/>
        </authorList>
    </citation>
    <scope>NUCLEOTIDE SEQUENCE [LARGE SCALE GENOMIC DNA]</scope>
    <source>
        <strain evidence="3 4">Mada1488</strain>
    </source>
</reference>
<keyword evidence="3" id="KW-0808">Transferase</keyword>
<dbReference type="RefSeq" id="WP_148813488.1">
    <property type="nucleotide sequence ID" value="NZ_CP043046.1"/>
</dbReference>
<name>A0A5C0AUI2_9BURK</name>
<keyword evidence="4" id="KW-1185">Reference proteome</keyword>
<dbReference type="GO" id="GO:0016757">
    <property type="term" value="F:glycosyltransferase activity"/>
    <property type="evidence" value="ECO:0007669"/>
    <property type="project" value="InterPro"/>
</dbReference>
<dbReference type="Pfam" id="PF13439">
    <property type="entry name" value="Glyco_transf_4"/>
    <property type="match status" value="1"/>
</dbReference>